<organism evidence="1 2">
    <name type="scientific">Colletotrichum gloeosporioides (strain Cg-14)</name>
    <name type="common">Anthracnose fungus</name>
    <name type="synonym">Glomerella cingulata</name>
    <dbReference type="NCBI Taxonomy" id="1237896"/>
    <lineage>
        <taxon>Eukaryota</taxon>
        <taxon>Fungi</taxon>
        <taxon>Dikarya</taxon>
        <taxon>Ascomycota</taxon>
        <taxon>Pezizomycotina</taxon>
        <taxon>Sordariomycetes</taxon>
        <taxon>Hypocreomycetidae</taxon>
        <taxon>Glomerellales</taxon>
        <taxon>Glomerellaceae</taxon>
        <taxon>Colletotrichum</taxon>
        <taxon>Colletotrichum gloeosporioides species complex</taxon>
    </lineage>
</organism>
<sequence length="15" mass="1694">MVTTDIVWAASHLHL</sequence>
<dbReference type="EMBL" id="AMYD01003294">
    <property type="protein sequence ID" value="EQB46689.1"/>
    <property type="molecule type" value="Genomic_DNA"/>
</dbReference>
<accession>T0K4B2</accession>
<dbReference type="Proteomes" id="UP000015530">
    <property type="component" value="Unassembled WGS sequence"/>
</dbReference>
<comment type="caution">
    <text evidence="1">The sequence shown here is derived from an EMBL/GenBank/DDBJ whole genome shotgun (WGS) entry which is preliminary data.</text>
</comment>
<proteinExistence type="predicted"/>
<gene>
    <name evidence="1" type="ORF">CGLO_14244</name>
</gene>
<evidence type="ECO:0000313" key="1">
    <source>
        <dbReference type="EMBL" id="EQB46689.1"/>
    </source>
</evidence>
<dbReference type="HOGENOM" id="CLU_3434133_0_0_1"/>
<name>T0K4B2_COLGC</name>
<protein>
    <submittedName>
        <fullName evidence="1">Uncharacterized protein</fullName>
    </submittedName>
</protein>
<reference evidence="2" key="1">
    <citation type="journal article" date="2013" name="Mol. Plant Microbe Interact.">
        <title>Global aspects of pacC regulation of pathogenicity genes in Colletotrichum gloeosporioides as revealed by transcriptome analysis.</title>
        <authorList>
            <person name="Alkan N."/>
            <person name="Meng X."/>
            <person name="Friedlander G."/>
            <person name="Reuveni E."/>
            <person name="Sukno S."/>
            <person name="Sherman A."/>
            <person name="Thon M."/>
            <person name="Fluhr R."/>
            <person name="Prusky D."/>
        </authorList>
    </citation>
    <scope>NUCLEOTIDE SEQUENCE [LARGE SCALE GENOMIC DNA]</scope>
    <source>
        <strain evidence="2">Cg-14</strain>
    </source>
</reference>
<evidence type="ECO:0000313" key="2">
    <source>
        <dbReference type="Proteomes" id="UP000015530"/>
    </source>
</evidence>